<feature type="transmembrane region" description="Helical" evidence="1">
    <location>
        <begin position="12"/>
        <end position="30"/>
    </location>
</feature>
<dbReference type="InterPro" id="IPR052336">
    <property type="entry name" value="MlaD_Phospholipid_Transporter"/>
</dbReference>
<keyword evidence="4" id="KW-1185">Reference proteome</keyword>
<evidence type="ECO:0000259" key="2">
    <source>
        <dbReference type="Pfam" id="PF02470"/>
    </source>
</evidence>
<dbReference type="EMBL" id="RBEE01000003">
    <property type="protein sequence ID" value="RNL56049.1"/>
    <property type="molecule type" value="Genomic_DNA"/>
</dbReference>
<dbReference type="PANTHER" id="PTHR33371">
    <property type="entry name" value="INTERMEMBRANE PHOSPHOLIPID TRANSPORT SYSTEM BINDING PROTEIN MLAD-RELATED"/>
    <property type="match status" value="1"/>
</dbReference>
<dbReference type="Proteomes" id="UP000274046">
    <property type="component" value="Unassembled WGS sequence"/>
</dbReference>
<sequence>MAKTEGKNIKLGIFVLAGLMVLVFSFYMIGRSRNIFGRDFEIKARFNNLNGLMEGNNVLFSGIQAGTVKSIDMVNDTTIEVTMQINSKVRPYIHKNAQAAIGTEGLMGNKVINIEPVKLPGEKVSEGDMLDAQKLVSTDEMLKTLSKTNNDVAAIAKALKETVLRLDTSEIFNLMNDPEIGLSLKSSLNEINMATKNANQMSNGLNALVGNIRNGKGAAGLLLTDTLLAADLKYAVADFKATAGNTKKVTGQLGDMVKGIDYEINYGKGPLHALLRDSSFTIKLGNSLDNLQKGTDGFADLMDATKHSFLFRGYFRKQEQKQQKTKTKE</sequence>
<organism evidence="3 4">
    <name type="scientific">Pedobacter jejuensis</name>
    <dbReference type="NCBI Taxonomy" id="1268550"/>
    <lineage>
        <taxon>Bacteria</taxon>
        <taxon>Pseudomonadati</taxon>
        <taxon>Bacteroidota</taxon>
        <taxon>Sphingobacteriia</taxon>
        <taxon>Sphingobacteriales</taxon>
        <taxon>Sphingobacteriaceae</taxon>
        <taxon>Pedobacter</taxon>
    </lineage>
</organism>
<keyword evidence="1" id="KW-0472">Membrane</keyword>
<dbReference type="AlphaFoldDB" id="A0A3N0C1G1"/>
<dbReference type="Pfam" id="PF02470">
    <property type="entry name" value="MlaD"/>
    <property type="match status" value="1"/>
</dbReference>
<feature type="domain" description="Mce/MlaD" evidence="2">
    <location>
        <begin position="41"/>
        <end position="116"/>
    </location>
</feature>
<proteinExistence type="predicted"/>
<gene>
    <name evidence="3" type="ORF">D7004_02135</name>
</gene>
<evidence type="ECO:0000313" key="4">
    <source>
        <dbReference type="Proteomes" id="UP000274046"/>
    </source>
</evidence>
<dbReference type="InterPro" id="IPR003399">
    <property type="entry name" value="Mce/MlaD"/>
</dbReference>
<evidence type="ECO:0000256" key="1">
    <source>
        <dbReference type="SAM" id="Phobius"/>
    </source>
</evidence>
<reference evidence="3 4" key="1">
    <citation type="submission" date="2018-10" db="EMBL/GenBank/DDBJ databases">
        <title>Genome sequencing of Pedobacter jejuensis TNB23.</title>
        <authorList>
            <person name="Cho Y.-J."/>
            <person name="Cho A."/>
            <person name="Kim O.-S."/>
        </authorList>
    </citation>
    <scope>NUCLEOTIDE SEQUENCE [LARGE SCALE GENOMIC DNA]</scope>
    <source>
        <strain evidence="3 4">TNB23</strain>
    </source>
</reference>
<name>A0A3N0C1G1_9SPHI</name>
<comment type="caution">
    <text evidence="3">The sequence shown here is derived from an EMBL/GenBank/DDBJ whole genome shotgun (WGS) entry which is preliminary data.</text>
</comment>
<protein>
    <submittedName>
        <fullName evidence="3">MCE family protein</fullName>
    </submittedName>
</protein>
<dbReference type="PANTHER" id="PTHR33371:SF4">
    <property type="entry name" value="INTERMEMBRANE PHOSPHOLIPID TRANSPORT SYSTEM BINDING PROTEIN MLAD"/>
    <property type="match status" value="1"/>
</dbReference>
<keyword evidence="1" id="KW-1133">Transmembrane helix</keyword>
<dbReference type="OrthoDB" id="9771725at2"/>
<accession>A0A3N0C1G1</accession>
<evidence type="ECO:0000313" key="3">
    <source>
        <dbReference type="EMBL" id="RNL56049.1"/>
    </source>
</evidence>
<dbReference type="RefSeq" id="WP_123204229.1">
    <property type="nucleotide sequence ID" value="NZ_RBEE01000003.1"/>
</dbReference>
<keyword evidence="1" id="KW-0812">Transmembrane</keyword>